<dbReference type="EMBL" id="KQ414617">
    <property type="protein sequence ID" value="KOC68326.1"/>
    <property type="molecule type" value="Genomic_DNA"/>
</dbReference>
<reference evidence="2 3" key="1">
    <citation type="submission" date="2015-07" db="EMBL/GenBank/DDBJ databases">
        <title>The genome of Habropoda laboriosa.</title>
        <authorList>
            <person name="Pan H."/>
            <person name="Kapheim K."/>
        </authorList>
    </citation>
    <scope>NUCLEOTIDE SEQUENCE [LARGE SCALE GENOMIC DNA]</scope>
    <source>
        <strain evidence="2">0110345459</strain>
    </source>
</reference>
<evidence type="ECO:0000313" key="2">
    <source>
        <dbReference type="EMBL" id="KOC68326.1"/>
    </source>
</evidence>
<keyword evidence="1" id="KW-1133">Transmembrane helix</keyword>
<evidence type="ECO:0000256" key="1">
    <source>
        <dbReference type="SAM" id="Phobius"/>
    </source>
</evidence>
<gene>
    <name evidence="2" type="ORF">WH47_03484</name>
</gene>
<protein>
    <submittedName>
        <fullName evidence="2">Uncharacterized protein</fullName>
    </submittedName>
</protein>
<dbReference type="Proteomes" id="UP000053825">
    <property type="component" value="Unassembled WGS sequence"/>
</dbReference>
<sequence>MSFFRLPRRQGFIIIALGFASGYYIWNEPLKKYNQEHFVNTNLNKEVPHGTE</sequence>
<dbReference type="InterPro" id="IPR057394">
    <property type="entry name" value="PIGBOS1"/>
</dbReference>
<proteinExistence type="predicted"/>
<keyword evidence="3" id="KW-1185">Reference proteome</keyword>
<organism evidence="2 3">
    <name type="scientific">Habropoda laboriosa</name>
    <dbReference type="NCBI Taxonomy" id="597456"/>
    <lineage>
        <taxon>Eukaryota</taxon>
        <taxon>Metazoa</taxon>
        <taxon>Ecdysozoa</taxon>
        <taxon>Arthropoda</taxon>
        <taxon>Hexapoda</taxon>
        <taxon>Insecta</taxon>
        <taxon>Pterygota</taxon>
        <taxon>Neoptera</taxon>
        <taxon>Endopterygota</taxon>
        <taxon>Hymenoptera</taxon>
        <taxon>Apocrita</taxon>
        <taxon>Aculeata</taxon>
        <taxon>Apoidea</taxon>
        <taxon>Anthophila</taxon>
        <taxon>Apidae</taxon>
        <taxon>Habropoda</taxon>
    </lineage>
</organism>
<feature type="transmembrane region" description="Helical" evidence="1">
    <location>
        <begin position="6"/>
        <end position="26"/>
    </location>
</feature>
<name>A0A0L7RC38_9HYME</name>
<dbReference type="AlphaFoldDB" id="A0A0L7RC38"/>
<evidence type="ECO:0000313" key="3">
    <source>
        <dbReference type="Proteomes" id="UP000053825"/>
    </source>
</evidence>
<accession>A0A0L7RC38</accession>
<keyword evidence="1" id="KW-0472">Membrane</keyword>
<keyword evidence="1" id="KW-0812">Transmembrane</keyword>
<dbReference type="Pfam" id="PF23670">
    <property type="entry name" value="PIGBOS1"/>
    <property type="match status" value="1"/>
</dbReference>